<sequence>MNITETELRNAAAVQSHHPSLNPRPAGILPSISVVAPAYNEEEVLHIFYERVTRVLVDIGAPYEIVLVNDGSRDGTLAMMHALRAADSHITVVDLSRNFGKEIALTAGLDHTCGDVVVVLDSDLQDPPELIPKLLAGWYEGYDVVYGVRSHRDGETWMKKATSKWFYKLMQRVSRVHVPSDTGDFRLMTRRAVRAISGLREEHRFMKGLFAWIGFPAKPLFYHRESRVAGQTKWNYWNLLNLAIEGITSFTITPLKIATFMGLSVAFISLIYAAFVIWKTLVYGDAARGYPSIMVTILFLGGVQLTAIGVLGEYIGRIFNEVKKRPLYLVNRLQTSSLQPSDDPAPVQNNVPMQHQG</sequence>
<comment type="subcellular location">
    <subcellularLocation>
        <location evidence="1">Membrane</location>
        <topology evidence="1">Multi-pass membrane protein</topology>
    </subcellularLocation>
</comment>
<gene>
    <name evidence="10" type="ORF">SAMN06295970_102455</name>
</gene>
<dbReference type="SUPFAM" id="SSF53448">
    <property type="entry name" value="Nucleotide-diphospho-sugar transferases"/>
    <property type="match status" value="1"/>
</dbReference>
<evidence type="ECO:0000256" key="3">
    <source>
        <dbReference type="ARBA" id="ARBA00022679"/>
    </source>
</evidence>
<feature type="transmembrane region" description="Helical" evidence="8">
    <location>
        <begin position="257"/>
        <end position="278"/>
    </location>
</feature>
<dbReference type="CDD" id="cd04187">
    <property type="entry name" value="DPM1_like_bac"/>
    <property type="match status" value="1"/>
</dbReference>
<feature type="domain" description="Glycosyltransferase 2-like" evidence="9">
    <location>
        <begin position="33"/>
        <end position="195"/>
    </location>
</feature>
<evidence type="ECO:0000256" key="5">
    <source>
        <dbReference type="ARBA" id="ARBA00022989"/>
    </source>
</evidence>
<evidence type="ECO:0000256" key="1">
    <source>
        <dbReference type="ARBA" id="ARBA00004141"/>
    </source>
</evidence>
<keyword evidence="3" id="KW-0808">Transferase</keyword>
<evidence type="ECO:0000256" key="6">
    <source>
        <dbReference type="ARBA" id="ARBA00023136"/>
    </source>
</evidence>
<reference evidence="10 11" key="1">
    <citation type="submission" date="2017-05" db="EMBL/GenBank/DDBJ databases">
        <authorList>
            <person name="Varghese N."/>
            <person name="Submissions S."/>
        </authorList>
    </citation>
    <scope>NUCLEOTIDE SEQUENCE [LARGE SCALE GENOMIC DNA]</scope>
    <source>
        <strain evidence="10 11">DSM 26001</strain>
    </source>
</reference>
<keyword evidence="11" id="KW-1185">Reference proteome</keyword>
<feature type="compositionally biased region" description="Polar residues" evidence="7">
    <location>
        <begin position="347"/>
        <end position="357"/>
    </location>
</feature>
<keyword evidence="4 8" id="KW-0812">Transmembrane</keyword>
<dbReference type="Pfam" id="PF00535">
    <property type="entry name" value="Glycos_transf_2"/>
    <property type="match status" value="1"/>
</dbReference>
<keyword evidence="6 8" id="KW-0472">Membrane</keyword>
<evidence type="ECO:0000256" key="7">
    <source>
        <dbReference type="SAM" id="MobiDB-lite"/>
    </source>
</evidence>
<protein>
    <submittedName>
        <fullName evidence="10">Glycosyltransferase involved in cell wall bisynthesis</fullName>
    </submittedName>
</protein>
<feature type="transmembrane region" description="Helical" evidence="8">
    <location>
        <begin position="290"/>
        <end position="315"/>
    </location>
</feature>
<comment type="caution">
    <text evidence="10">The sequence shown here is derived from an EMBL/GenBank/DDBJ whole genome shotgun (WGS) entry which is preliminary data.</text>
</comment>
<dbReference type="InterPro" id="IPR050256">
    <property type="entry name" value="Glycosyltransferase_2"/>
</dbReference>
<dbReference type="EMBL" id="FXUL01000002">
    <property type="protein sequence ID" value="SMP50408.1"/>
    <property type="molecule type" value="Genomic_DNA"/>
</dbReference>
<evidence type="ECO:0000256" key="2">
    <source>
        <dbReference type="ARBA" id="ARBA00022676"/>
    </source>
</evidence>
<evidence type="ECO:0000256" key="4">
    <source>
        <dbReference type="ARBA" id="ARBA00022692"/>
    </source>
</evidence>
<evidence type="ECO:0000313" key="10">
    <source>
        <dbReference type="EMBL" id="SMP50408.1"/>
    </source>
</evidence>
<dbReference type="InterPro" id="IPR001173">
    <property type="entry name" value="Glyco_trans_2-like"/>
</dbReference>
<dbReference type="Proteomes" id="UP001158049">
    <property type="component" value="Unassembled WGS sequence"/>
</dbReference>
<name>A0ABY1PY55_9BURK</name>
<evidence type="ECO:0000313" key="11">
    <source>
        <dbReference type="Proteomes" id="UP001158049"/>
    </source>
</evidence>
<dbReference type="InterPro" id="IPR029044">
    <property type="entry name" value="Nucleotide-diphossugar_trans"/>
</dbReference>
<keyword evidence="5 8" id="KW-1133">Transmembrane helix</keyword>
<evidence type="ECO:0000256" key="8">
    <source>
        <dbReference type="SAM" id="Phobius"/>
    </source>
</evidence>
<evidence type="ECO:0000259" key="9">
    <source>
        <dbReference type="Pfam" id="PF00535"/>
    </source>
</evidence>
<accession>A0ABY1PY55</accession>
<feature type="region of interest" description="Disordered" evidence="7">
    <location>
        <begin position="337"/>
        <end position="357"/>
    </location>
</feature>
<proteinExistence type="predicted"/>
<organism evidence="10 11">
    <name type="scientific">Noviherbaspirillum suwonense</name>
    <dbReference type="NCBI Taxonomy" id="1224511"/>
    <lineage>
        <taxon>Bacteria</taxon>
        <taxon>Pseudomonadati</taxon>
        <taxon>Pseudomonadota</taxon>
        <taxon>Betaproteobacteria</taxon>
        <taxon>Burkholderiales</taxon>
        <taxon>Oxalobacteraceae</taxon>
        <taxon>Noviherbaspirillum</taxon>
    </lineage>
</organism>
<dbReference type="PANTHER" id="PTHR48090">
    <property type="entry name" value="UNDECAPRENYL-PHOSPHATE 4-DEOXY-4-FORMAMIDO-L-ARABINOSE TRANSFERASE-RELATED"/>
    <property type="match status" value="1"/>
</dbReference>
<dbReference type="RefSeq" id="WP_283441242.1">
    <property type="nucleotide sequence ID" value="NZ_FXUL01000002.1"/>
</dbReference>
<dbReference type="PANTHER" id="PTHR48090:SF1">
    <property type="entry name" value="PROPHAGE BACTOPRENOL GLUCOSYL TRANSFERASE HOMOLOG"/>
    <property type="match status" value="1"/>
</dbReference>
<dbReference type="Gene3D" id="3.90.550.10">
    <property type="entry name" value="Spore Coat Polysaccharide Biosynthesis Protein SpsA, Chain A"/>
    <property type="match status" value="1"/>
</dbReference>
<keyword evidence="2" id="KW-0328">Glycosyltransferase</keyword>